<dbReference type="VEuPathDB" id="FungiDB:ASPSYDRAFT_88361"/>
<dbReference type="RefSeq" id="XP_040703244.1">
    <property type="nucleotide sequence ID" value="XM_040851996.1"/>
</dbReference>
<reference evidence="2" key="1">
    <citation type="journal article" date="2017" name="Genome Biol.">
        <title>Comparative genomics reveals high biological diversity and specific adaptations in the industrially and medically important fungal genus Aspergillus.</title>
        <authorList>
            <person name="de Vries R.P."/>
            <person name="Riley R."/>
            <person name="Wiebenga A."/>
            <person name="Aguilar-Osorio G."/>
            <person name="Amillis S."/>
            <person name="Uchima C.A."/>
            <person name="Anderluh G."/>
            <person name="Asadollahi M."/>
            <person name="Askin M."/>
            <person name="Barry K."/>
            <person name="Battaglia E."/>
            <person name="Bayram O."/>
            <person name="Benocci T."/>
            <person name="Braus-Stromeyer S.A."/>
            <person name="Caldana C."/>
            <person name="Canovas D."/>
            <person name="Cerqueira G.C."/>
            <person name="Chen F."/>
            <person name="Chen W."/>
            <person name="Choi C."/>
            <person name="Clum A."/>
            <person name="Dos Santos R.A."/>
            <person name="Damasio A.R."/>
            <person name="Diallinas G."/>
            <person name="Emri T."/>
            <person name="Fekete E."/>
            <person name="Flipphi M."/>
            <person name="Freyberg S."/>
            <person name="Gallo A."/>
            <person name="Gournas C."/>
            <person name="Habgood R."/>
            <person name="Hainaut M."/>
            <person name="Harispe M.L."/>
            <person name="Henrissat B."/>
            <person name="Hilden K.S."/>
            <person name="Hope R."/>
            <person name="Hossain A."/>
            <person name="Karabika E."/>
            <person name="Karaffa L."/>
            <person name="Karanyi Z."/>
            <person name="Krasevec N."/>
            <person name="Kuo A."/>
            <person name="Kusch H."/>
            <person name="LaButti K."/>
            <person name="Lagendijk E.L."/>
            <person name="Lapidus A."/>
            <person name="Levasseur A."/>
            <person name="Lindquist E."/>
            <person name="Lipzen A."/>
            <person name="Logrieco A.F."/>
            <person name="MacCabe A."/>
            <person name="Maekelae M.R."/>
            <person name="Malavazi I."/>
            <person name="Melin P."/>
            <person name="Meyer V."/>
            <person name="Mielnichuk N."/>
            <person name="Miskei M."/>
            <person name="Molnar A.P."/>
            <person name="Mule G."/>
            <person name="Ngan C.Y."/>
            <person name="Orejas M."/>
            <person name="Orosz E."/>
            <person name="Ouedraogo J.P."/>
            <person name="Overkamp K.M."/>
            <person name="Park H.-S."/>
            <person name="Perrone G."/>
            <person name="Piumi F."/>
            <person name="Punt P.J."/>
            <person name="Ram A.F."/>
            <person name="Ramon A."/>
            <person name="Rauscher S."/>
            <person name="Record E."/>
            <person name="Riano-Pachon D.M."/>
            <person name="Robert V."/>
            <person name="Roehrig J."/>
            <person name="Ruller R."/>
            <person name="Salamov A."/>
            <person name="Salih N.S."/>
            <person name="Samson R.A."/>
            <person name="Sandor E."/>
            <person name="Sanguinetti M."/>
            <person name="Schuetze T."/>
            <person name="Sepcic K."/>
            <person name="Shelest E."/>
            <person name="Sherlock G."/>
            <person name="Sophianopoulou V."/>
            <person name="Squina F.M."/>
            <person name="Sun H."/>
            <person name="Susca A."/>
            <person name="Todd R.B."/>
            <person name="Tsang A."/>
            <person name="Unkles S.E."/>
            <person name="van de Wiele N."/>
            <person name="van Rossen-Uffink D."/>
            <person name="Oliveira J.V."/>
            <person name="Vesth T.C."/>
            <person name="Visser J."/>
            <person name="Yu J.-H."/>
            <person name="Zhou M."/>
            <person name="Andersen M.R."/>
            <person name="Archer D.B."/>
            <person name="Baker S.E."/>
            <person name="Benoit I."/>
            <person name="Brakhage A.A."/>
            <person name="Braus G.H."/>
            <person name="Fischer R."/>
            <person name="Frisvad J.C."/>
            <person name="Goldman G.H."/>
            <person name="Houbraken J."/>
            <person name="Oakley B."/>
            <person name="Pocsi I."/>
            <person name="Scazzocchio C."/>
            <person name="Seiboth B."/>
            <person name="vanKuyk P.A."/>
            <person name="Wortman J."/>
            <person name="Dyer P.S."/>
            <person name="Grigoriev I.V."/>
        </authorList>
    </citation>
    <scope>NUCLEOTIDE SEQUENCE [LARGE SCALE GENOMIC DNA]</scope>
    <source>
        <strain evidence="2">CBS 593.65</strain>
    </source>
</reference>
<dbReference type="EMBL" id="KV878585">
    <property type="protein sequence ID" value="OJJ59438.1"/>
    <property type="molecule type" value="Genomic_DNA"/>
</dbReference>
<name>A0A1L9TJ34_9EURO</name>
<proteinExistence type="predicted"/>
<dbReference type="Proteomes" id="UP000184356">
    <property type="component" value="Unassembled WGS sequence"/>
</dbReference>
<dbReference type="AlphaFoldDB" id="A0A1L9TJ34"/>
<sequence length="112" mass="12713">MPNTYLSSSEIAPYEHTQDVFNTGLPRVKNEAASLQPAFCKCHAQVRDGPLYAPVTVRDEAPITSAHRGETCRGFKSPSHPFQVFTYVRALLHHIYTRPQRLGRPETEYRSL</sequence>
<dbReference type="GeneID" id="63768069"/>
<organism evidence="1 2">
    <name type="scientific">Aspergillus sydowii CBS 593.65</name>
    <dbReference type="NCBI Taxonomy" id="1036612"/>
    <lineage>
        <taxon>Eukaryota</taxon>
        <taxon>Fungi</taxon>
        <taxon>Dikarya</taxon>
        <taxon>Ascomycota</taxon>
        <taxon>Pezizomycotina</taxon>
        <taxon>Eurotiomycetes</taxon>
        <taxon>Eurotiomycetidae</taxon>
        <taxon>Eurotiales</taxon>
        <taxon>Aspergillaceae</taxon>
        <taxon>Aspergillus</taxon>
        <taxon>Aspergillus subgen. Nidulantes</taxon>
    </lineage>
</organism>
<evidence type="ECO:0000313" key="2">
    <source>
        <dbReference type="Proteomes" id="UP000184356"/>
    </source>
</evidence>
<keyword evidence="2" id="KW-1185">Reference proteome</keyword>
<evidence type="ECO:0000313" key="1">
    <source>
        <dbReference type="EMBL" id="OJJ59438.1"/>
    </source>
</evidence>
<gene>
    <name evidence="1" type="ORF">ASPSYDRAFT_88361</name>
</gene>
<protein>
    <submittedName>
        <fullName evidence="1">Uncharacterized protein</fullName>
    </submittedName>
</protein>
<accession>A0A1L9TJ34</accession>